<dbReference type="RefSeq" id="WP_187714902.1">
    <property type="nucleotide sequence ID" value="NZ_BAABJC010000001.1"/>
</dbReference>
<organism evidence="1 2">
    <name type="scientific">Sphingomonas daechungensis</name>
    <dbReference type="NCBI Taxonomy" id="1176646"/>
    <lineage>
        <taxon>Bacteria</taxon>
        <taxon>Pseudomonadati</taxon>
        <taxon>Pseudomonadota</taxon>
        <taxon>Alphaproteobacteria</taxon>
        <taxon>Sphingomonadales</taxon>
        <taxon>Sphingomonadaceae</taxon>
        <taxon>Sphingomonas</taxon>
    </lineage>
</organism>
<evidence type="ECO:0000313" key="1">
    <source>
        <dbReference type="EMBL" id="QNP43472.1"/>
    </source>
</evidence>
<accession>A0ABX6T0V8</accession>
<name>A0ABX6T0V8_9SPHN</name>
<evidence type="ECO:0008006" key="3">
    <source>
        <dbReference type="Google" id="ProtNLM"/>
    </source>
</evidence>
<evidence type="ECO:0000313" key="2">
    <source>
        <dbReference type="Proteomes" id="UP000516134"/>
    </source>
</evidence>
<dbReference type="EMBL" id="CP060780">
    <property type="protein sequence ID" value="QNP43472.1"/>
    <property type="molecule type" value="Genomic_DNA"/>
</dbReference>
<protein>
    <recommendedName>
        <fullName evidence="3">Glyoxalase</fullName>
    </recommendedName>
</protein>
<sequence length="91" mass="10073">MIRISEMRDLGTVEAFVLAADVDRASEIFEHYLWVVGGDPDTIMLRELELQQLNEPANDAVYEALEFGCEGLVLRDPDGEWGFVSAEGPSG</sequence>
<proteinExistence type="predicted"/>
<reference evidence="1 2" key="1">
    <citation type="submission" date="2020-08" db="EMBL/GenBank/DDBJ databases">
        <title>Genome sequence of Sphingomonas daechungensis KACC 18115T.</title>
        <authorList>
            <person name="Hyun D.-W."/>
            <person name="Bae J.-W."/>
        </authorList>
    </citation>
    <scope>NUCLEOTIDE SEQUENCE [LARGE SCALE GENOMIC DNA]</scope>
    <source>
        <strain evidence="1 2">KACC 18115</strain>
    </source>
</reference>
<dbReference type="Proteomes" id="UP000516134">
    <property type="component" value="Chromosome"/>
</dbReference>
<gene>
    <name evidence="1" type="ORF">H9L15_01290</name>
</gene>
<keyword evidence="2" id="KW-1185">Reference proteome</keyword>